<gene>
    <name evidence="2" type="ORF">NZD89_09005</name>
</gene>
<dbReference type="InterPro" id="IPR035412">
    <property type="entry name" value="Terminase_L_N"/>
</dbReference>
<keyword evidence="3" id="KW-1185">Reference proteome</keyword>
<dbReference type="EMBL" id="CP104067">
    <property type="protein sequence ID" value="WAH43499.1"/>
    <property type="molecule type" value="Genomic_DNA"/>
</dbReference>
<accession>A0ABY6ZN22</accession>
<dbReference type="Gene3D" id="3.40.50.300">
    <property type="entry name" value="P-loop containing nucleotide triphosphate hydrolases"/>
    <property type="match status" value="1"/>
</dbReference>
<protein>
    <submittedName>
        <fullName evidence="2">Phage terminase large subunit</fullName>
    </submittedName>
</protein>
<evidence type="ECO:0000259" key="1">
    <source>
        <dbReference type="Pfam" id="PF04466"/>
    </source>
</evidence>
<evidence type="ECO:0000313" key="3">
    <source>
        <dbReference type="Proteomes" id="UP001164761"/>
    </source>
</evidence>
<dbReference type="RefSeq" id="WP_268007381.1">
    <property type="nucleotide sequence ID" value="NZ_BSUT01000001.1"/>
</dbReference>
<dbReference type="InterPro" id="IPR027417">
    <property type="entry name" value="P-loop_NTPase"/>
</dbReference>
<organism evidence="2 3">
    <name type="scientific">Alicyclobacillus fastidiosus</name>
    <dbReference type="NCBI Taxonomy" id="392011"/>
    <lineage>
        <taxon>Bacteria</taxon>
        <taxon>Bacillati</taxon>
        <taxon>Bacillota</taxon>
        <taxon>Bacilli</taxon>
        <taxon>Bacillales</taxon>
        <taxon>Alicyclobacillaceae</taxon>
        <taxon>Alicyclobacillus</taxon>
    </lineage>
</organism>
<feature type="domain" description="Phage terminase large subunit N-terminal" evidence="1">
    <location>
        <begin position="1"/>
        <end position="46"/>
    </location>
</feature>
<name>A0ABY6ZN22_9BACL</name>
<dbReference type="Proteomes" id="UP001164761">
    <property type="component" value="Chromosome"/>
</dbReference>
<proteinExistence type="predicted"/>
<evidence type="ECO:0000313" key="2">
    <source>
        <dbReference type="EMBL" id="WAH43499.1"/>
    </source>
</evidence>
<dbReference type="Pfam" id="PF04466">
    <property type="entry name" value="Terminase_3"/>
    <property type="match status" value="1"/>
</dbReference>
<sequence>MFHGADDPAKIKSIKTSKFPIARLWVEELAECQTEDEVSTIVNSVVRAERPHSAFRIPADDGRKLRRVPARRVLLSTPPRQTDSAQVITRQINGYDLT</sequence>
<reference evidence="2" key="1">
    <citation type="submission" date="2022-08" db="EMBL/GenBank/DDBJ databases">
        <title>Alicyclobacillus fastidiosus DSM 17978, complete genome.</title>
        <authorList>
            <person name="Wang Q."/>
            <person name="Cai R."/>
            <person name="Wang Z."/>
        </authorList>
    </citation>
    <scope>NUCLEOTIDE SEQUENCE</scope>
    <source>
        <strain evidence="2">DSM 17978</strain>
    </source>
</reference>